<dbReference type="STRING" id="45607.A0A2T0FGJ1"/>
<dbReference type="GO" id="GO:0008270">
    <property type="term" value="F:zinc ion binding"/>
    <property type="evidence" value="ECO:0007669"/>
    <property type="project" value="UniProtKB-UniRule"/>
</dbReference>
<proteinExistence type="inferred from homology"/>
<keyword evidence="5 8" id="KW-0456">Lyase</keyword>
<dbReference type="GeneID" id="36515469"/>
<comment type="function">
    <text evidence="8">Reversible hydration of carbon dioxide.</text>
</comment>
<dbReference type="CDD" id="cd00883">
    <property type="entry name" value="beta_CA_cladeA"/>
    <property type="match status" value="1"/>
</dbReference>
<evidence type="ECO:0000256" key="6">
    <source>
        <dbReference type="ARBA" id="ARBA00048348"/>
    </source>
</evidence>
<keyword evidence="10" id="KW-1185">Reference proteome</keyword>
<dbReference type="SMART" id="SM00947">
    <property type="entry name" value="Pro_CA"/>
    <property type="match status" value="1"/>
</dbReference>
<dbReference type="Gene3D" id="3.40.1050.10">
    <property type="entry name" value="Carbonic anhydrase"/>
    <property type="match status" value="1"/>
</dbReference>
<organism evidence="9 10">
    <name type="scientific">Wickerhamiella sorbophila</name>
    <dbReference type="NCBI Taxonomy" id="45607"/>
    <lineage>
        <taxon>Eukaryota</taxon>
        <taxon>Fungi</taxon>
        <taxon>Dikarya</taxon>
        <taxon>Ascomycota</taxon>
        <taxon>Saccharomycotina</taxon>
        <taxon>Dipodascomycetes</taxon>
        <taxon>Dipodascales</taxon>
        <taxon>Trichomonascaceae</taxon>
        <taxon>Wickerhamiella</taxon>
    </lineage>
</organism>
<feature type="binding site" evidence="7">
    <location>
        <position position="52"/>
    </location>
    <ligand>
        <name>Zn(2+)</name>
        <dbReference type="ChEBI" id="CHEBI:29105"/>
    </ligand>
</feature>
<evidence type="ECO:0000256" key="1">
    <source>
        <dbReference type="ARBA" id="ARBA00006217"/>
    </source>
</evidence>
<evidence type="ECO:0000256" key="3">
    <source>
        <dbReference type="ARBA" id="ARBA00022723"/>
    </source>
</evidence>
<evidence type="ECO:0000256" key="8">
    <source>
        <dbReference type="RuleBase" id="RU003956"/>
    </source>
</evidence>
<evidence type="ECO:0000313" key="10">
    <source>
        <dbReference type="Proteomes" id="UP000238350"/>
    </source>
</evidence>
<accession>A0A2T0FGJ1</accession>
<comment type="catalytic activity">
    <reaction evidence="6 8">
        <text>hydrogencarbonate + H(+) = CO2 + H2O</text>
        <dbReference type="Rhea" id="RHEA:10748"/>
        <dbReference type="ChEBI" id="CHEBI:15377"/>
        <dbReference type="ChEBI" id="CHEBI:15378"/>
        <dbReference type="ChEBI" id="CHEBI:16526"/>
        <dbReference type="ChEBI" id="CHEBI:17544"/>
        <dbReference type="EC" id="4.2.1.1"/>
    </reaction>
</comment>
<dbReference type="GO" id="GO:0005737">
    <property type="term" value="C:cytoplasm"/>
    <property type="evidence" value="ECO:0007669"/>
    <property type="project" value="TreeGrafter"/>
</dbReference>
<comment type="cofactor">
    <cofactor evidence="7">
        <name>Zn(2+)</name>
        <dbReference type="ChEBI" id="CHEBI:29105"/>
    </cofactor>
    <text evidence="7">Binds 1 zinc ion per subunit.</text>
</comment>
<dbReference type="InterPro" id="IPR036874">
    <property type="entry name" value="Carbonic_anhydrase_sf"/>
</dbReference>
<sequence>MCRSPFRFSATDGVDKLLKLNKEWAKRLDQANPGLLEANAKGQKPQILWIGCADSRSTVASLDLLPGEVFVHRNVANMVPNCDPSSQSLIQLAMEVVGVKHIIVCGHTDCKGVETTLNNARVGGSLEAWLRNLRDVRAKYKTVLEAIPSFKERAEKLAELNVIEQVWNVKTNDIVREHMAKRGVQVYGMIYDVATGLLHQVDVPEDPDVGYYAVD</sequence>
<dbReference type="GO" id="GO:0071244">
    <property type="term" value="P:cellular response to carbon dioxide"/>
    <property type="evidence" value="ECO:0007669"/>
    <property type="project" value="TreeGrafter"/>
</dbReference>
<dbReference type="PANTHER" id="PTHR11002">
    <property type="entry name" value="CARBONIC ANHYDRASE"/>
    <property type="match status" value="1"/>
</dbReference>
<dbReference type="EMBL" id="NDIQ01000001">
    <property type="protein sequence ID" value="PRT54100.1"/>
    <property type="molecule type" value="Genomic_DNA"/>
</dbReference>
<keyword evidence="4 7" id="KW-0862">Zinc</keyword>
<evidence type="ECO:0000256" key="2">
    <source>
        <dbReference type="ARBA" id="ARBA00012925"/>
    </source>
</evidence>
<gene>
    <name evidence="9" type="ORF">B9G98_01720</name>
</gene>
<keyword evidence="3 7" id="KW-0479">Metal-binding</keyword>
<dbReference type="PANTHER" id="PTHR11002:SF76">
    <property type="entry name" value="CARBONIC ANHYDRASE"/>
    <property type="match status" value="1"/>
</dbReference>
<dbReference type="GO" id="GO:0034599">
    <property type="term" value="P:cellular response to oxidative stress"/>
    <property type="evidence" value="ECO:0007669"/>
    <property type="project" value="TreeGrafter"/>
</dbReference>
<feature type="binding site" evidence="7">
    <location>
        <position position="54"/>
    </location>
    <ligand>
        <name>Zn(2+)</name>
        <dbReference type="ChEBI" id="CHEBI:29105"/>
    </ligand>
</feature>
<dbReference type="Proteomes" id="UP000238350">
    <property type="component" value="Unassembled WGS sequence"/>
</dbReference>
<evidence type="ECO:0000256" key="4">
    <source>
        <dbReference type="ARBA" id="ARBA00022833"/>
    </source>
</evidence>
<dbReference type="OrthoDB" id="10248475at2759"/>
<dbReference type="GO" id="GO:0004089">
    <property type="term" value="F:carbonate dehydratase activity"/>
    <property type="evidence" value="ECO:0007669"/>
    <property type="project" value="UniProtKB-UniRule"/>
</dbReference>
<comment type="similarity">
    <text evidence="1 8">Belongs to the beta-class carbonic anhydrase family.</text>
</comment>
<protein>
    <recommendedName>
        <fullName evidence="2 8">Carbonic anhydrase</fullName>
        <ecNumber evidence="2 8">4.2.1.1</ecNumber>
    </recommendedName>
    <alternativeName>
        <fullName evidence="8">Carbonate dehydratase</fullName>
    </alternativeName>
</protein>
<dbReference type="Pfam" id="PF00484">
    <property type="entry name" value="Pro_CA"/>
    <property type="match status" value="1"/>
</dbReference>
<evidence type="ECO:0000313" key="9">
    <source>
        <dbReference type="EMBL" id="PRT54100.1"/>
    </source>
</evidence>
<evidence type="ECO:0000256" key="7">
    <source>
        <dbReference type="PIRSR" id="PIRSR601765-1"/>
    </source>
</evidence>
<feature type="binding site" evidence="7">
    <location>
        <position position="110"/>
    </location>
    <ligand>
        <name>Zn(2+)</name>
        <dbReference type="ChEBI" id="CHEBI:29105"/>
    </ligand>
</feature>
<dbReference type="InterPro" id="IPR001765">
    <property type="entry name" value="Carbonic_anhydrase"/>
</dbReference>
<dbReference type="RefSeq" id="XP_024664046.1">
    <property type="nucleotide sequence ID" value="XM_024808278.1"/>
</dbReference>
<dbReference type="AlphaFoldDB" id="A0A2T0FGJ1"/>
<dbReference type="EC" id="4.2.1.1" evidence="2 8"/>
<feature type="binding site" evidence="7">
    <location>
        <position position="107"/>
    </location>
    <ligand>
        <name>Zn(2+)</name>
        <dbReference type="ChEBI" id="CHEBI:29105"/>
    </ligand>
</feature>
<comment type="caution">
    <text evidence="9">The sequence shown here is derived from an EMBL/GenBank/DDBJ whole genome shotgun (WGS) entry which is preliminary data.</text>
</comment>
<dbReference type="SUPFAM" id="SSF53056">
    <property type="entry name" value="beta-carbonic anhydrase, cab"/>
    <property type="match status" value="1"/>
</dbReference>
<name>A0A2T0FGJ1_9ASCO</name>
<reference evidence="9 10" key="1">
    <citation type="submission" date="2017-04" db="EMBL/GenBank/DDBJ databases">
        <title>Genome sequencing of [Candida] sorbophila.</title>
        <authorList>
            <person name="Ahn J.O."/>
        </authorList>
    </citation>
    <scope>NUCLEOTIDE SEQUENCE [LARGE SCALE GENOMIC DNA]</scope>
    <source>
        <strain evidence="9 10">DS02</strain>
    </source>
</reference>
<evidence type="ECO:0000256" key="5">
    <source>
        <dbReference type="ARBA" id="ARBA00023239"/>
    </source>
</evidence>